<dbReference type="EMBL" id="FWWU01000009">
    <property type="protein sequence ID" value="SMB93382.1"/>
    <property type="molecule type" value="Genomic_DNA"/>
</dbReference>
<keyword evidence="1" id="KW-0812">Transmembrane</keyword>
<sequence>MTRPARSLFRTLLLLALAYALVPHVITNPWASLGFCVTFVAAFAHAVMTLALLINPDT</sequence>
<gene>
    <name evidence="2" type="ORF">SAMN00790413_01959</name>
</gene>
<accession>A0A1W1VJ41</accession>
<keyword evidence="3" id="KW-1185">Reference proteome</keyword>
<proteinExistence type="predicted"/>
<evidence type="ECO:0000313" key="2">
    <source>
        <dbReference type="EMBL" id="SMB93382.1"/>
    </source>
</evidence>
<keyword evidence="1" id="KW-1133">Transmembrane helix</keyword>
<feature type="transmembrane region" description="Helical" evidence="1">
    <location>
        <begin position="30"/>
        <end position="54"/>
    </location>
</feature>
<evidence type="ECO:0000256" key="1">
    <source>
        <dbReference type="SAM" id="Phobius"/>
    </source>
</evidence>
<protein>
    <submittedName>
        <fullName evidence="2">Uncharacterized protein</fullName>
    </submittedName>
</protein>
<keyword evidence="1" id="KW-0472">Membrane</keyword>
<dbReference type="RefSeq" id="WP_170928748.1">
    <property type="nucleotide sequence ID" value="NZ_FWWU01000009.1"/>
</dbReference>
<organism evidence="2 3">
    <name type="scientific">Deinococcus hopiensis KR-140</name>
    <dbReference type="NCBI Taxonomy" id="695939"/>
    <lineage>
        <taxon>Bacteria</taxon>
        <taxon>Thermotogati</taxon>
        <taxon>Deinococcota</taxon>
        <taxon>Deinococci</taxon>
        <taxon>Deinococcales</taxon>
        <taxon>Deinococcaceae</taxon>
        <taxon>Deinococcus</taxon>
    </lineage>
</organism>
<reference evidence="2 3" key="1">
    <citation type="submission" date="2017-04" db="EMBL/GenBank/DDBJ databases">
        <authorList>
            <person name="Afonso C.L."/>
            <person name="Miller P.J."/>
            <person name="Scott M.A."/>
            <person name="Spackman E."/>
            <person name="Goraichik I."/>
            <person name="Dimitrov K.M."/>
            <person name="Suarez D.L."/>
            <person name="Swayne D.E."/>
        </authorList>
    </citation>
    <scope>NUCLEOTIDE SEQUENCE [LARGE SCALE GENOMIC DNA]</scope>
    <source>
        <strain evidence="2 3">KR-140</strain>
    </source>
</reference>
<dbReference type="AlphaFoldDB" id="A0A1W1VJ41"/>
<evidence type="ECO:0000313" key="3">
    <source>
        <dbReference type="Proteomes" id="UP000192582"/>
    </source>
</evidence>
<dbReference type="STRING" id="695939.SAMN00790413_01959"/>
<dbReference type="Proteomes" id="UP000192582">
    <property type="component" value="Unassembled WGS sequence"/>
</dbReference>
<name>A0A1W1VJ41_9DEIO</name>